<evidence type="ECO:0000313" key="1">
    <source>
        <dbReference type="EMBL" id="HHL43338.1"/>
    </source>
</evidence>
<dbReference type="AlphaFoldDB" id="A0A7C5QWT1"/>
<dbReference type="InterPro" id="IPR027396">
    <property type="entry name" value="DsrEFH-like"/>
</dbReference>
<dbReference type="InterPro" id="IPR003787">
    <property type="entry name" value="Sulphur_relay_DsrE/F-like"/>
</dbReference>
<proteinExistence type="predicted"/>
<dbReference type="PANTHER" id="PTHR37691">
    <property type="entry name" value="BLR3518 PROTEIN"/>
    <property type="match status" value="1"/>
</dbReference>
<protein>
    <submittedName>
        <fullName evidence="1">Uncharacterized protein</fullName>
    </submittedName>
</protein>
<accession>A0A7C5QWT1</accession>
<dbReference type="Proteomes" id="UP000885830">
    <property type="component" value="Unassembled WGS sequence"/>
</dbReference>
<name>A0A7C5QWT1_9PROT</name>
<dbReference type="Pfam" id="PF02635">
    <property type="entry name" value="DsrE"/>
    <property type="match status" value="1"/>
</dbReference>
<dbReference type="Gene3D" id="3.40.1260.10">
    <property type="entry name" value="DsrEFH-like"/>
    <property type="match status" value="1"/>
</dbReference>
<dbReference type="PANTHER" id="PTHR37691:SF1">
    <property type="entry name" value="BLR3518 PROTEIN"/>
    <property type="match status" value="1"/>
</dbReference>
<gene>
    <name evidence="1" type="ORF">ENJ42_06970</name>
</gene>
<sequence length="172" mass="18764">MFAAPALAGPDAFKPGKTIPEFGKIAAVQVDQPLYRHQKFKVVFDVSKQAELGELNRNLNSVARFINMHTEAGIKKKNIKLAVVLHGGAAKDVTRASYYRAHAGTDKTDKDNANAALVKALIANNVEFYVCGQTAAYYDIRNEDLLPGVKMALSAMTAHALLQQKGYTLNPF</sequence>
<dbReference type="SUPFAM" id="SSF75169">
    <property type="entry name" value="DsrEFH-like"/>
    <property type="match status" value="1"/>
</dbReference>
<dbReference type="EMBL" id="DRMJ01000362">
    <property type="protein sequence ID" value="HHL43338.1"/>
    <property type="molecule type" value="Genomic_DNA"/>
</dbReference>
<organism evidence="1">
    <name type="scientific">Hellea balneolensis</name>
    <dbReference type="NCBI Taxonomy" id="287478"/>
    <lineage>
        <taxon>Bacteria</taxon>
        <taxon>Pseudomonadati</taxon>
        <taxon>Pseudomonadota</taxon>
        <taxon>Alphaproteobacteria</taxon>
        <taxon>Maricaulales</taxon>
        <taxon>Robiginitomaculaceae</taxon>
        <taxon>Hellea</taxon>
    </lineage>
</organism>
<reference evidence="1" key="1">
    <citation type="journal article" date="2020" name="mSystems">
        <title>Genome- and Community-Level Interaction Insights into Carbon Utilization and Element Cycling Functions of Hydrothermarchaeota in Hydrothermal Sediment.</title>
        <authorList>
            <person name="Zhou Z."/>
            <person name="Liu Y."/>
            <person name="Xu W."/>
            <person name="Pan J."/>
            <person name="Luo Z.H."/>
            <person name="Li M."/>
        </authorList>
    </citation>
    <scope>NUCLEOTIDE SEQUENCE [LARGE SCALE GENOMIC DNA]</scope>
    <source>
        <strain evidence="1">HyVt-485</strain>
    </source>
</reference>
<comment type="caution">
    <text evidence="1">The sequence shown here is derived from an EMBL/GenBank/DDBJ whole genome shotgun (WGS) entry which is preliminary data.</text>
</comment>